<protein>
    <submittedName>
        <fullName evidence="1">Predicted protein</fullName>
    </submittedName>
</protein>
<evidence type="ECO:0000313" key="1">
    <source>
        <dbReference type="EMBL" id="CBY00673.1"/>
    </source>
</evidence>
<dbReference type="EMBL" id="FP929138">
    <property type="protein sequence ID" value="CBY00673.1"/>
    <property type="molecule type" value="Genomic_DNA"/>
</dbReference>
<proteinExistence type="predicted"/>
<dbReference type="AlphaFoldDB" id="E5AAI2"/>
<gene>
    <name evidence="1" type="ORF">LEMA_P018030.1</name>
</gene>
<dbReference type="InParanoid" id="E5AAI2"/>
<dbReference type="HOGENOM" id="CLU_2400086_0_0_1"/>
<organism evidence="2">
    <name type="scientific">Leptosphaeria maculans (strain JN3 / isolate v23.1.3 / race Av1-4-5-6-7-8)</name>
    <name type="common">Blackleg fungus</name>
    <name type="synonym">Phoma lingam</name>
    <dbReference type="NCBI Taxonomy" id="985895"/>
    <lineage>
        <taxon>Eukaryota</taxon>
        <taxon>Fungi</taxon>
        <taxon>Dikarya</taxon>
        <taxon>Ascomycota</taxon>
        <taxon>Pezizomycotina</taxon>
        <taxon>Dothideomycetes</taxon>
        <taxon>Pleosporomycetidae</taxon>
        <taxon>Pleosporales</taxon>
        <taxon>Pleosporineae</taxon>
        <taxon>Leptosphaeriaceae</taxon>
        <taxon>Plenodomus</taxon>
        <taxon>Plenodomus lingam/Leptosphaeria maculans species complex</taxon>
    </lineage>
</organism>
<reference evidence="2" key="1">
    <citation type="journal article" date="2011" name="Nat. Commun.">
        <title>Effector diversification within compartments of the Leptosphaeria maculans genome affected by Repeat-Induced Point mutations.</title>
        <authorList>
            <person name="Rouxel T."/>
            <person name="Grandaubert J."/>
            <person name="Hane J.K."/>
            <person name="Hoede C."/>
            <person name="van de Wouw A.P."/>
            <person name="Couloux A."/>
            <person name="Dominguez V."/>
            <person name="Anthouard V."/>
            <person name="Bally P."/>
            <person name="Bourras S."/>
            <person name="Cozijnsen A.J."/>
            <person name="Ciuffetti L.M."/>
            <person name="Degrave A."/>
            <person name="Dilmaghani A."/>
            <person name="Duret L."/>
            <person name="Fudal I."/>
            <person name="Goodwin S.B."/>
            <person name="Gout L."/>
            <person name="Glaser N."/>
            <person name="Linglin J."/>
            <person name="Kema G.H.J."/>
            <person name="Lapalu N."/>
            <person name="Lawrence C.B."/>
            <person name="May K."/>
            <person name="Meyer M."/>
            <person name="Ollivier B."/>
            <person name="Poulain J."/>
            <person name="Schoch C.L."/>
            <person name="Simon A."/>
            <person name="Spatafora J.W."/>
            <person name="Stachowiak A."/>
            <person name="Turgeon B.G."/>
            <person name="Tyler B.M."/>
            <person name="Vincent D."/>
            <person name="Weissenbach J."/>
            <person name="Amselem J."/>
            <person name="Quesneville H."/>
            <person name="Oliver R.P."/>
            <person name="Wincker P."/>
            <person name="Balesdent M.-H."/>
            <person name="Howlett B.J."/>
        </authorList>
    </citation>
    <scope>NUCLEOTIDE SEQUENCE [LARGE SCALE GENOMIC DNA]</scope>
    <source>
        <strain evidence="2">JN3 / isolate v23.1.3 / race Av1-4-5-6-7-8</strain>
    </source>
</reference>
<dbReference type="VEuPathDB" id="FungiDB:LEMA_P018030.1"/>
<name>E5AAI2_LEPMJ</name>
<accession>E5AAI2</accession>
<evidence type="ECO:0000313" key="2">
    <source>
        <dbReference type="Proteomes" id="UP000002668"/>
    </source>
</evidence>
<sequence>MGAGKAAQSRELASSLCTMYNSLRIIVDDDGLRYGRVFIPWQPCRWKCSGQAGNLATMSTEVLWTAEQGFVASLLPTYCTYYLLRAIGRNAKA</sequence>
<dbReference type="Proteomes" id="UP000002668">
    <property type="component" value="Genome"/>
</dbReference>
<keyword evidence="2" id="KW-1185">Reference proteome</keyword>